<dbReference type="Pfam" id="PF13302">
    <property type="entry name" value="Acetyltransf_3"/>
    <property type="match status" value="1"/>
</dbReference>
<protein>
    <submittedName>
        <fullName evidence="2">GCN5-related N-acetyltransferase</fullName>
    </submittedName>
</protein>
<organism evidence="2 3">
    <name type="scientific">Ruminococcus albus (strain ATCC 27210 / DSM 20455 / JCM 14654 / NCDO 2250 / 7)</name>
    <dbReference type="NCBI Taxonomy" id="697329"/>
    <lineage>
        <taxon>Bacteria</taxon>
        <taxon>Bacillati</taxon>
        <taxon>Bacillota</taxon>
        <taxon>Clostridia</taxon>
        <taxon>Eubacteriales</taxon>
        <taxon>Oscillospiraceae</taxon>
        <taxon>Ruminococcus</taxon>
    </lineage>
</organism>
<keyword evidence="2" id="KW-0808">Transferase</keyword>
<dbReference type="SUPFAM" id="SSF55729">
    <property type="entry name" value="Acyl-CoA N-acyltransferases (Nat)"/>
    <property type="match status" value="1"/>
</dbReference>
<dbReference type="EMBL" id="CP002403">
    <property type="protein sequence ID" value="ADU20717.1"/>
    <property type="molecule type" value="Genomic_DNA"/>
</dbReference>
<evidence type="ECO:0000313" key="3">
    <source>
        <dbReference type="Proteomes" id="UP000006919"/>
    </source>
</evidence>
<evidence type="ECO:0000259" key="1">
    <source>
        <dbReference type="PROSITE" id="PS51186"/>
    </source>
</evidence>
<dbReference type="PANTHER" id="PTHR43792">
    <property type="entry name" value="GNAT FAMILY, PUTATIVE (AFU_ORTHOLOGUE AFUA_3G00765)-RELATED-RELATED"/>
    <property type="match status" value="1"/>
</dbReference>
<evidence type="ECO:0000313" key="2">
    <source>
        <dbReference type="EMBL" id="ADU20717.1"/>
    </source>
</evidence>
<dbReference type="HOGENOM" id="CLU_013985_3_6_9"/>
<feature type="domain" description="N-acetyltransferase" evidence="1">
    <location>
        <begin position="10"/>
        <end position="173"/>
    </location>
</feature>
<dbReference type="eggNOG" id="COG1670">
    <property type="taxonomic scope" value="Bacteria"/>
</dbReference>
<dbReference type="Gene3D" id="3.40.630.30">
    <property type="match status" value="1"/>
</dbReference>
<name>E6UCC5_RUMA7</name>
<dbReference type="STRING" id="697329.Rumal_0159"/>
<dbReference type="PROSITE" id="PS51186">
    <property type="entry name" value="GNAT"/>
    <property type="match status" value="1"/>
</dbReference>
<dbReference type="InterPro" id="IPR000182">
    <property type="entry name" value="GNAT_dom"/>
</dbReference>
<gene>
    <name evidence="2" type="ordered locus">Rumal_0159</name>
</gene>
<dbReference type="KEGG" id="ral:Rumal_0159"/>
<dbReference type="RefSeq" id="WP_013496909.1">
    <property type="nucleotide sequence ID" value="NC_014833.1"/>
</dbReference>
<dbReference type="AlphaFoldDB" id="E6UCC5"/>
<dbReference type="GO" id="GO:0016747">
    <property type="term" value="F:acyltransferase activity, transferring groups other than amino-acyl groups"/>
    <property type="evidence" value="ECO:0007669"/>
    <property type="project" value="InterPro"/>
</dbReference>
<proteinExistence type="predicted"/>
<dbReference type="PANTHER" id="PTHR43792:SF16">
    <property type="entry name" value="N-ACETYLTRANSFERASE DOMAIN-CONTAINING PROTEIN"/>
    <property type="match status" value="1"/>
</dbReference>
<dbReference type="InterPro" id="IPR051531">
    <property type="entry name" value="N-acetyltransferase"/>
</dbReference>
<dbReference type="Proteomes" id="UP000006919">
    <property type="component" value="Chromosome"/>
</dbReference>
<dbReference type="InterPro" id="IPR016181">
    <property type="entry name" value="Acyl_CoA_acyltransferase"/>
</dbReference>
<sequence length="176" mass="20473">MKLTLETERLILRPFTIEDAQEVFFGWANDPEVTKYLTWNTHKDIEETKRILSLWIDEYEKPERLNFAIELKKEDKLIGGIDVVGYLGGVQGTPVIGYNLARKYWGNGYMTEACHCVIEYLFSKGYSEIRIDAMSENIASIRVIQKCGGIFLKTDEDYYPLKDKTVLINRYIIKNN</sequence>
<reference evidence="2 3" key="1">
    <citation type="journal article" date="2011" name="J. Bacteriol.">
        <title>Complete genome of the cellulolytic ruminal bacterium Ruminococcus albus 7.</title>
        <authorList>
            <person name="Suen G."/>
            <person name="Stevenson D.M."/>
            <person name="Bruce D.C."/>
            <person name="Chertkov O."/>
            <person name="Copeland A."/>
            <person name="Cheng J.F."/>
            <person name="Detter C."/>
            <person name="Detter J.C."/>
            <person name="Goodwin L.A."/>
            <person name="Han C.S."/>
            <person name="Hauser L.J."/>
            <person name="Ivanova N.N."/>
            <person name="Kyrpides N.C."/>
            <person name="Land M.L."/>
            <person name="Lapidus A."/>
            <person name="Lucas S."/>
            <person name="Ovchinnikova G."/>
            <person name="Pitluck S."/>
            <person name="Tapia R."/>
            <person name="Woyke T."/>
            <person name="Boyum J."/>
            <person name="Mead D."/>
            <person name="Weimer P.J."/>
        </authorList>
    </citation>
    <scope>NUCLEOTIDE SEQUENCE [LARGE SCALE GENOMIC DNA]</scope>
    <source>
        <strain evidence="3">ATCC 27210 / DSM 20455 / JCM 14654 / NCDO 2250 / 7</strain>
    </source>
</reference>
<accession>E6UCC5</accession>